<evidence type="ECO:0000256" key="8">
    <source>
        <dbReference type="ARBA" id="ARBA00046341"/>
    </source>
</evidence>
<keyword evidence="5 10" id="KW-0863">Zinc-finger</keyword>
<dbReference type="PROSITE" id="PS51157">
    <property type="entry name" value="ZF_UBR"/>
    <property type="match status" value="1"/>
</dbReference>
<dbReference type="InterPro" id="IPR039164">
    <property type="entry name" value="UBR1-like"/>
</dbReference>
<dbReference type="EMBL" id="JAFCIX010000271">
    <property type="protein sequence ID" value="KAH6595845.1"/>
    <property type="molecule type" value="Genomic_DNA"/>
</dbReference>
<feature type="region of interest" description="Disordered" evidence="11">
    <location>
        <begin position="90"/>
        <end position="112"/>
    </location>
</feature>
<dbReference type="Pfam" id="PF02617">
    <property type="entry name" value="ClpS"/>
    <property type="match status" value="1"/>
</dbReference>
<feature type="compositionally biased region" description="Low complexity" evidence="11">
    <location>
        <begin position="1434"/>
        <end position="1454"/>
    </location>
</feature>
<keyword evidence="3 10" id="KW-0808">Transferase</keyword>
<feature type="compositionally biased region" description="Basic and acidic residues" evidence="11">
    <location>
        <begin position="207"/>
        <end position="218"/>
    </location>
</feature>
<name>A0ABQ8FCF4_9FUNG</name>
<dbReference type="Gene3D" id="2.10.110.30">
    <property type="match status" value="1"/>
</dbReference>
<evidence type="ECO:0000313" key="14">
    <source>
        <dbReference type="Proteomes" id="UP001648503"/>
    </source>
</evidence>
<evidence type="ECO:0000256" key="5">
    <source>
        <dbReference type="ARBA" id="ARBA00022771"/>
    </source>
</evidence>
<dbReference type="Pfam" id="PF22960">
    <property type="entry name" value="WHD_UBR1"/>
    <property type="match status" value="1"/>
</dbReference>
<dbReference type="CDD" id="cd19673">
    <property type="entry name" value="UBR-box_UBR3"/>
    <property type="match status" value="1"/>
</dbReference>
<dbReference type="PANTHER" id="PTHR21497:SF24">
    <property type="entry name" value="E3 UBIQUITIN-PROTEIN LIGASE UBR1"/>
    <property type="match status" value="1"/>
</dbReference>
<accession>A0ABQ8FCF4</accession>
<feature type="compositionally biased region" description="Acidic residues" evidence="11">
    <location>
        <begin position="1311"/>
        <end position="1329"/>
    </location>
</feature>
<keyword evidence="7 10" id="KW-0862">Zinc</keyword>
<feature type="compositionally biased region" description="Polar residues" evidence="11">
    <location>
        <begin position="1264"/>
        <end position="1275"/>
    </location>
</feature>
<dbReference type="InterPro" id="IPR003769">
    <property type="entry name" value="ClpS_core"/>
</dbReference>
<feature type="region of interest" description="Disordered" evidence="11">
    <location>
        <begin position="1434"/>
        <end position="1460"/>
    </location>
</feature>
<dbReference type="InterPro" id="IPR042065">
    <property type="entry name" value="E3_ELL-like"/>
</dbReference>
<protein>
    <recommendedName>
        <fullName evidence="10">E3 ubiquitin-protein ligase</fullName>
        <ecNumber evidence="10">2.3.2.27</ecNumber>
    </recommendedName>
</protein>
<organism evidence="13 14">
    <name type="scientific">Batrachochytrium salamandrivorans</name>
    <dbReference type="NCBI Taxonomy" id="1357716"/>
    <lineage>
        <taxon>Eukaryota</taxon>
        <taxon>Fungi</taxon>
        <taxon>Fungi incertae sedis</taxon>
        <taxon>Chytridiomycota</taxon>
        <taxon>Chytridiomycota incertae sedis</taxon>
        <taxon>Chytridiomycetes</taxon>
        <taxon>Rhizophydiales</taxon>
        <taxon>Rhizophydiales incertae sedis</taxon>
        <taxon>Batrachochytrium</taxon>
    </lineage>
</organism>
<comment type="catalytic activity">
    <reaction evidence="1 10">
        <text>S-ubiquitinyl-[E2 ubiquitin-conjugating enzyme]-L-cysteine + [acceptor protein]-L-lysine = [E2 ubiquitin-conjugating enzyme]-L-cysteine + N(6)-ubiquitinyl-[acceptor protein]-L-lysine.</text>
        <dbReference type="EC" id="2.3.2.27"/>
    </reaction>
</comment>
<dbReference type="SUPFAM" id="SSF54736">
    <property type="entry name" value="ClpS-like"/>
    <property type="match status" value="1"/>
</dbReference>
<evidence type="ECO:0000256" key="3">
    <source>
        <dbReference type="ARBA" id="ARBA00022679"/>
    </source>
</evidence>
<sequence>MAYLDYDEVEQEYLQMQIRMAELPPAHAQVPLGANPQLYTFLHYAPFMYDLKLPLTGAVRKTILAVVWYHMSMGSRSVFEDLVGSPSSIVVPTDDDTAGRQGLDTPSDDEDHLPLEYQPSQRGKACGHVFDRGEGIYRCRTCALDDTCVFCVRCYDATTHEGHDTTMSIAVGSGGCCDCGDPEAWRIPIVCKYHSIDTTDSQSLDGLADHDSDLDHTTTTEPDLAKASTPASNAFRETIITLLEFAICNLSKSSENPRFTGDVDVIQSRHPPDVVMGEDRTMYFSCILWNDESHSFQEVIDQVTEATNCTDAFARNVAVTVDKRGRFPIRTSDSLQLLVAVASIISKISLTVSIRPTRDIFREEIAGVLINWLKTVCRFVLSSQTVNGVKSESVEQLVRTIICEELCNPLLTDLEEFNSASPLISELSTPSNLTATRAQRSRIHYFLTLDSRLWKDVRNSLRELYIGTLIVSGDVFKKSMAIHFVNSYLEVSRCYLFHDREIDLSIMNFTVQIFTVPSIANYLIHHTLLLPYMFSLLKAHFLSDVLPDEYPLKTKYYDAIQKAKVDFRPIYPTLRFDGEAVRNKRHAHLLFDARYVLSSHNVRNGGSVNNVLVASSPDGSASVLLRFLDLCLVWQGINPQIRSLHNHIEYETDDWLHAFNHSINILQVVRSFANCFDSVSSDTAAATLLNAMSETRDTLLKWTLHRHVEYTKSWQTMQISIAGVMRRRATVRDGFHLVTLVQGHPCRVPDFHVAFQPISFHKCLHWLLASFVKNNAVLLQHTTDHKKRLAIVHAVFDIAVESPSVSVESSLADSTHILDLHEMARILSVEDRMALIFDFPLRSIVFASQIKSGVWVRNGYNIREQAKHYKDAVMREAYDHDMLLLQYAAVCLGPDKLLSMLVDRYGLVSWFQGHTVSQDTSHYESSQILSFVQDLLQVIIIVLTERSSAAAVSPTDELRREMIHYLAVHRSGTAYSELSRRVADSLMDAAADSAGTMNDRNTLVASAASFDALLSSVAHFKFPDGASDHGLYELKDEMYAQVDQWFWHYTSNEREDLNDVLRKRLEKKRALSRQGGREASFEDEAVRRPKLLKIEPCTGFDRLSSVIHSPIFNQILFYSLWNVTRTAAESGQEPASNETILSEAIHLLVVSFEILEMEEDSVNSGVVGHTPHDTGFIHHAISSRLLIPVRKGAATRPTTLLELILSLVDRANEDDIKEQAPRLRYLVQRFEAIGGPVVTLTLSGWRDKSHWDLGKPVLPGSGSIEKQSGLSGSSEALTELEQRKLAAKTRQANIMAQFAQAQQSFMANFGDDMDDMDDAEDQSDFEDRDEAAHSGKDTLDRPDHRAWRFATGTCIVCQEDAVAGGKMYGMLCLLRHTTVRRQILFSDAANVAKVLAASPSSFDVESDPAVKIDSKGVHCYNNASGKRPMDPAVAHTGLGASSSSTGATTSPSQTLPFSGSSSQPCPLKRVSFEGVTATSCGHLMHFSCFNTYTNSITARQLSQPTRNHPEDQDANEFMCPLCKSLGNAVLPVVWSSRHETVNWRGSDVPERGTGDANDRQLLGSLRLWLVDSGFMHVKNSQDTEMESKSSFSDGHTGGPLIDASRTISDLGAEVALDELETSGMSSTSVMSLTDSLTQAFVDHTALAPAALTFKSSSDTARLHELHVIYTRNVYNALNGLFEGGGVSESTGSLPFKTDMGVEMLTSTRMCELLATTIASLDILGRASPTSWTPGVPRAALADSLLNVGVLDTMSSQMLMCLRILSEAALGATFYTKCTQTALVEFGDRYLTSFFGDHGIKGLYPKPLEEDPSHVHPPVLLRDGFSHLVVLSMSVIPARVATRSKDESEVFQWIRVLWIFELVRCVVSVVESILLYGDAWIMDPRVLSAAAAAASSHPVRSVYSDDPASIRESNPEAGQSTRSSEPEHTDGGDNDDDELKYGGLCHLIRVVLSEMKLMPDARTYVHKSIRADIVLALFERTGLVFVRRCAVLLYARFGLVPPGGISGFGFDLVQPDQDHVGGLESDRGFNAAACLGGSELERLCKYLDLPSAATLASLPIIHDRVFGHMVLHWVHDFGRSMANHFGVVWSTEAPRRLERERQRAAGATRTLLSSISTDVLAPPSAPHVSLDLPLVFELANLPLRLATLFEESRRKVCKRCGTIPLDPALCVLCGMILCSQSYCCSDEDHGECNQHIQECGGSIGIFLLIKQAMMILLLPNGKGTFMDLPYLDAHGEVDPQLRRGRPLFLNRKRYAEIRKLWLTHGVPSYIARKIDQAFDSGGWSTF</sequence>
<dbReference type="Proteomes" id="UP001648503">
    <property type="component" value="Unassembled WGS sequence"/>
</dbReference>
<feature type="zinc finger region" description="UBR-type" evidence="9">
    <location>
        <begin position="124"/>
        <end position="196"/>
    </location>
</feature>
<comment type="similarity">
    <text evidence="8 10">Belongs to the E3 ubiquitin-protein ligase UBR1-like family.</text>
</comment>
<comment type="caution">
    <text evidence="13">The sequence shown here is derived from an EMBL/GenBank/DDBJ whole genome shotgun (WGS) entry which is preliminary data.</text>
</comment>
<dbReference type="SUPFAM" id="SSF46785">
    <property type="entry name" value="Winged helix' DNA-binding domain"/>
    <property type="match status" value="1"/>
</dbReference>
<dbReference type="InterPro" id="IPR003126">
    <property type="entry name" value="Znf_UBR"/>
</dbReference>
<keyword evidence="6 10" id="KW-0833">Ubl conjugation pathway</keyword>
<keyword evidence="4 10" id="KW-0479">Metal-binding</keyword>
<dbReference type="SMART" id="SM00396">
    <property type="entry name" value="ZnF_UBR1"/>
    <property type="match status" value="1"/>
</dbReference>
<dbReference type="InterPro" id="IPR036390">
    <property type="entry name" value="WH_DNA-bd_sf"/>
</dbReference>
<feature type="domain" description="UBR-type" evidence="12">
    <location>
        <begin position="124"/>
        <end position="196"/>
    </location>
</feature>
<dbReference type="Gene3D" id="3.30.1390.10">
    <property type="match status" value="1"/>
</dbReference>
<comment type="function">
    <text evidence="10">Ubiquitin ligase protein which is a component of the N-end rule pathway. Recognizes and binds to proteins bearing specific N-terminal residues that are destabilizing according to the N-end rule, leading to their ubiquitination and subsequent degradation.</text>
</comment>
<dbReference type="Pfam" id="PF18995">
    <property type="entry name" value="PRT6_C"/>
    <property type="match status" value="1"/>
</dbReference>
<feature type="compositionally biased region" description="Basic and acidic residues" evidence="11">
    <location>
        <begin position="1330"/>
        <end position="1341"/>
    </location>
</feature>
<reference evidence="13 14" key="1">
    <citation type="submission" date="2021-02" db="EMBL/GenBank/DDBJ databases">
        <title>Variation within the Batrachochytrium salamandrivorans European outbreak.</title>
        <authorList>
            <person name="Kelly M."/>
            <person name="Pasmans F."/>
            <person name="Shea T.P."/>
            <person name="Munoz J.F."/>
            <person name="Carranza S."/>
            <person name="Cuomo C.A."/>
            <person name="Martel A."/>
        </authorList>
    </citation>
    <scope>NUCLEOTIDE SEQUENCE [LARGE SCALE GENOMIC DNA]</scope>
    <source>
        <strain evidence="13 14">AMFP18/2</strain>
    </source>
</reference>
<evidence type="ECO:0000256" key="6">
    <source>
        <dbReference type="ARBA" id="ARBA00022786"/>
    </source>
</evidence>
<feature type="region of interest" description="Disordered" evidence="11">
    <location>
        <begin position="1256"/>
        <end position="1275"/>
    </location>
</feature>
<keyword evidence="14" id="KW-1185">Reference proteome</keyword>
<feature type="region of interest" description="Disordered" evidence="11">
    <location>
        <begin position="204"/>
        <end position="230"/>
    </location>
</feature>
<evidence type="ECO:0000256" key="9">
    <source>
        <dbReference type="PROSITE-ProRule" id="PRU00508"/>
    </source>
</evidence>
<dbReference type="PANTHER" id="PTHR21497">
    <property type="entry name" value="UBIQUITIN LIGASE E3 ALPHA-RELATED"/>
    <property type="match status" value="1"/>
</dbReference>
<dbReference type="EC" id="2.3.2.27" evidence="10"/>
<evidence type="ECO:0000256" key="1">
    <source>
        <dbReference type="ARBA" id="ARBA00000900"/>
    </source>
</evidence>
<evidence type="ECO:0000256" key="7">
    <source>
        <dbReference type="ARBA" id="ARBA00022833"/>
    </source>
</evidence>
<dbReference type="Gene3D" id="1.10.10.2670">
    <property type="entry name" value="E3 ubiquitin-protein ligase"/>
    <property type="match status" value="1"/>
</dbReference>
<dbReference type="InterPro" id="IPR044046">
    <property type="entry name" value="E3_ligase_UBR-like_C"/>
</dbReference>
<evidence type="ECO:0000259" key="12">
    <source>
        <dbReference type="PROSITE" id="PS51157"/>
    </source>
</evidence>
<dbReference type="CDD" id="cd16482">
    <property type="entry name" value="RING-H2_UBR1-like"/>
    <property type="match status" value="1"/>
</dbReference>
<comment type="pathway">
    <text evidence="2 10">Protein modification; protein ubiquitination.</text>
</comment>
<evidence type="ECO:0000256" key="10">
    <source>
        <dbReference type="RuleBase" id="RU366018"/>
    </source>
</evidence>
<dbReference type="InterPro" id="IPR014719">
    <property type="entry name" value="Ribosomal_bL12_C/ClpS-like"/>
</dbReference>
<feature type="region of interest" description="Disordered" evidence="11">
    <location>
        <begin position="1309"/>
        <end position="1341"/>
    </location>
</feature>
<gene>
    <name evidence="13" type="ORF">BASA50_005572</name>
</gene>
<evidence type="ECO:0000256" key="4">
    <source>
        <dbReference type="ARBA" id="ARBA00022723"/>
    </source>
</evidence>
<evidence type="ECO:0000256" key="11">
    <source>
        <dbReference type="SAM" id="MobiDB-lite"/>
    </source>
</evidence>
<evidence type="ECO:0000256" key="2">
    <source>
        <dbReference type="ARBA" id="ARBA00004906"/>
    </source>
</evidence>
<evidence type="ECO:0000313" key="13">
    <source>
        <dbReference type="EMBL" id="KAH6595845.1"/>
    </source>
</evidence>
<dbReference type="InterPro" id="IPR055194">
    <property type="entry name" value="UBR1-like_WH"/>
</dbReference>
<dbReference type="Pfam" id="PF02207">
    <property type="entry name" value="zf-UBR"/>
    <property type="match status" value="1"/>
</dbReference>
<proteinExistence type="inferred from homology"/>
<feature type="region of interest" description="Disordered" evidence="11">
    <location>
        <begin position="1900"/>
        <end position="1937"/>
    </location>
</feature>